<feature type="repeat" description="WD" evidence="3">
    <location>
        <begin position="38"/>
        <end position="78"/>
    </location>
</feature>
<dbReference type="PANTHER" id="PTHR22805">
    <property type="entry name" value="WDR41-RELATED"/>
    <property type="match status" value="1"/>
</dbReference>
<feature type="repeat" description="WD" evidence="3">
    <location>
        <begin position="392"/>
        <end position="424"/>
    </location>
</feature>
<sequence length="447" mass="49752">MLRWFLGSREPQSGAEKSSVLNIGEEQTQNPYTELSPLQEHQGTVRFLVQIDDFRFASAGDDGFVFVWDVKTGEILFPLHGHLQEISAMVVFKAPKFPEGMSNIIITSSSERTIIAWDCESGLQLYKISDFQSTVKSLVVIHSLDVWLSGGSDVRVWNRDCQLLCKTGYYVDGGISALIELPKTCVAAAVGKDLIIFKLSVSENFDQWNISEIKCISVHQHSIQALININDLMFASCSDAGELVIWDAVDWRFHSFESNISDISSPHDSPQEATLAPMHISTDGENVFAAVGRGLFVYSVQARRVIALQKKAHDSNVLYIGNLPNRQLVSCLDDGSVRIWELRSKVHPHAEPVPTGFFSMLGFGKANKQASQSLNKVPENGIVASLDLIGDLIGHSSSVQMFIYFEEDHSLVTCSADQLIIIWKEGKIESRLRSQLLFKILDESSNR</sequence>
<dbReference type="InterPro" id="IPR001680">
    <property type="entry name" value="WD40_rpt"/>
</dbReference>
<protein>
    <submittedName>
        <fullName evidence="4">WD repeat domain 41</fullName>
    </submittedName>
</protein>
<name>A0A8C5PV31_9ANUR</name>
<keyword evidence="2" id="KW-0677">Repeat</keyword>
<keyword evidence="1 3" id="KW-0853">WD repeat</keyword>
<dbReference type="InterPro" id="IPR019775">
    <property type="entry name" value="WD40_repeat_CS"/>
</dbReference>
<dbReference type="PROSITE" id="PS00678">
    <property type="entry name" value="WD_REPEATS_1"/>
    <property type="match status" value="1"/>
</dbReference>
<dbReference type="OrthoDB" id="273067at2759"/>
<dbReference type="GeneTree" id="ENSGT00390000017026"/>
<dbReference type="Proteomes" id="UP000694569">
    <property type="component" value="Unplaced"/>
</dbReference>
<evidence type="ECO:0000256" key="2">
    <source>
        <dbReference type="ARBA" id="ARBA00022737"/>
    </source>
</evidence>
<dbReference type="SUPFAM" id="SSF50978">
    <property type="entry name" value="WD40 repeat-like"/>
    <property type="match status" value="1"/>
</dbReference>
<organism evidence="4 5">
    <name type="scientific">Leptobrachium leishanense</name>
    <name type="common">Leishan spiny toad</name>
    <dbReference type="NCBI Taxonomy" id="445787"/>
    <lineage>
        <taxon>Eukaryota</taxon>
        <taxon>Metazoa</taxon>
        <taxon>Chordata</taxon>
        <taxon>Craniata</taxon>
        <taxon>Vertebrata</taxon>
        <taxon>Euteleostomi</taxon>
        <taxon>Amphibia</taxon>
        <taxon>Batrachia</taxon>
        <taxon>Anura</taxon>
        <taxon>Pelobatoidea</taxon>
        <taxon>Megophryidae</taxon>
        <taxon>Leptobrachium</taxon>
    </lineage>
</organism>
<keyword evidence="5" id="KW-1185">Reference proteome</keyword>
<proteinExistence type="predicted"/>
<accession>A0A8C5PV31</accession>
<evidence type="ECO:0000256" key="3">
    <source>
        <dbReference type="PROSITE-ProRule" id="PRU00221"/>
    </source>
</evidence>
<dbReference type="PROSITE" id="PS50082">
    <property type="entry name" value="WD_REPEATS_2"/>
    <property type="match status" value="3"/>
</dbReference>
<reference evidence="4" key="2">
    <citation type="submission" date="2025-09" db="UniProtKB">
        <authorList>
            <consortium name="Ensembl"/>
        </authorList>
    </citation>
    <scope>IDENTIFICATION</scope>
</reference>
<evidence type="ECO:0000313" key="5">
    <source>
        <dbReference type="Proteomes" id="UP000694569"/>
    </source>
</evidence>
<dbReference type="InterPro" id="IPR036322">
    <property type="entry name" value="WD40_repeat_dom_sf"/>
</dbReference>
<dbReference type="PANTHER" id="PTHR22805:SF2">
    <property type="entry name" value="WD REPEAT-CONTAINING PROTEIN 41"/>
    <property type="match status" value="1"/>
</dbReference>
<dbReference type="SMART" id="SM00320">
    <property type="entry name" value="WD40"/>
    <property type="match status" value="6"/>
</dbReference>
<dbReference type="Pfam" id="PF25178">
    <property type="entry name" value="Beta-prop_WDR41"/>
    <property type="match status" value="1"/>
</dbReference>
<dbReference type="GO" id="GO:0005765">
    <property type="term" value="C:lysosomal membrane"/>
    <property type="evidence" value="ECO:0007669"/>
    <property type="project" value="TreeGrafter"/>
</dbReference>
<dbReference type="GO" id="GO:0010506">
    <property type="term" value="P:regulation of autophagy"/>
    <property type="evidence" value="ECO:0007669"/>
    <property type="project" value="InterPro"/>
</dbReference>
<gene>
    <name evidence="4" type="primary">WDR41</name>
</gene>
<evidence type="ECO:0000313" key="4">
    <source>
        <dbReference type="Ensembl" id="ENSLLEP00000028455.1"/>
    </source>
</evidence>
<dbReference type="InterPro" id="IPR040102">
    <property type="entry name" value="WDR41"/>
</dbReference>
<dbReference type="AlphaFoldDB" id="A0A8C5PV31"/>
<evidence type="ECO:0000256" key="1">
    <source>
        <dbReference type="ARBA" id="ARBA00022574"/>
    </source>
</evidence>
<dbReference type="InterPro" id="IPR015943">
    <property type="entry name" value="WD40/YVTN_repeat-like_dom_sf"/>
</dbReference>
<dbReference type="Ensembl" id="ENSLLET00000029566.1">
    <property type="protein sequence ID" value="ENSLLEP00000028455.1"/>
    <property type="gene ID" value="ENSLLEG00000018088.1"/>
</dbReference>
<feature type="repeat" description="WD" evidence="3">
    <location>
        <begin position="310"/>
        <end position="344"/>
    </location>
</feature>
<dbReference type="Gene3D" id="2.130.10.10">
    <property type="entry name" value="YVTN repeat-like/Quinoprotein amine dehydrogenase"/>
    <property type="match status" value="2"/>
</dbReference>
<reference evidence="4" key="1">
    <citation type="submission" date="2025-08" db="UniProtKB">
        <authorList>
            <consortium name="Ensembl"/>
        </authorList>
    </citation>
    <scope>IDENTIFICATION</scope>
</reference>